<reference evidence="12" key="2">
    <citation type="submission" date="2025-08" db="UniProtKB">
        <authorList>
            <consortium name="RefSeq"/>
        </authorList>
    </citation>
    <scope>IDENTIFICATION</scope>
    <source>
        <tissue evidence="12">Leaf</tissue>
    </source>
</reference>
<dbReference type="RefSeq" id="XP_016433511.1">
    <property type="nucleotide sequence ID" value="XM_016578025.1"/>
</dbReference>
<dbReference type="GO" id="GO:0051119">
    <property type="term" value="F:sugar transmembrane transporter activity"/>
    <property type="evidence" value="ECO:0000318"/>
    <property type="project" value="GO_Central"/>
</dbReference>
<keyword evidence="11" id="KW-1185">Reference proteome</keyword>
<comment type="function">
    <text evidence="10">Mediates both low-affinity uptake and efflux of sugar across the membrane.</text>
</comment>
<evidence type="ECO:0000256" key="3">
    <source>
        <dbReference type="ARBA" id="ARBA00022448"/>
    </source>
</evidence>
<feature type="transmembrane region" description="Helical" evidence="10">
    <location>
        <begin position="167"/>
        <end position="189"/>
    </location>
</feature>
<dbReference type="Proteomes" id="UP000790787">
    <property type="component" value="Chromosome 21"/>
</dbReference>
<keyword evidence="8 10" id="KW-1133">Transmembrane helix</keyword>
<dbReference type="GO" id="GO:0008643">
    <property type="term" value="P:carbohydrate transport"/>
    <property type="evidence" value="ECO:0000318"/>
    <property type="project" value="GO_Central"/>
</dbReference>
<feature type="transmembrane region" description="Helical" evidence="10">
    <location>
        <begin position="134"/>
        <end position="155"/>
    </location>
</feature>
<feature type="transmembrane region" description="Helical" evidence="10">
    <location>
        <begin position="6"/>
        <end position="30"/>
    </location>
</feature>
<dbReference type="GO" id="GO:0016020">
    <property type="term" value="C:membrane"/>
    <property type="evidence" value="ECO:0000318"/>
    <property type="project" value="GO_Central"/>
</dbReference>
<dbReference type="GeneID" id="107760005"/>
<evidence type="ECO:0000256" key="7">
    <source>
        <dbReference type="ARBA" id="ARBA00022737"/>
    </source>
</evidence>
<keyword evidence="3 10" id="KW-0813">Transport</keyword>
<organism evidence="11 12">
    <name type="scientific">Nicotiana tabacum</name>
    <name type="common">Common tobacco</name>
    <dbReference type="NCBI Taxonomy" id="4097"/>
    <lineage>
        <taxon>Eukaryota</taxon>
        <taxon>Viridiplantae</taxon>
        <taxon>Streptophyta</taxon>
        <taxon>Embryophyta</taxon>
        <taxon>Tracheophyta</taxon>
        <taxon>Spermatophyta</taxon>
        <taxon>Magnoliopsida</taxon>
        <taxon>eudicotyledons</taxon>
        <taxon>Gunneridae</taxon>
        <taxon>Pentapetalae</taxon>
        <taxon>asterids</taxon>
        <taxon>lamiids</taxon>
        <taxon>Solanales</taxon>
        <taxon>Solanaceae</taxon>
        <taxon>Nicotianoideae</taxon>
        <taxon>Nicotianeae</taxon>
        <taxon>Nicotiana</taxon>
    </lineage>
</organism>
<keyword evidence="7" id="KW-0677">Repeat</keyword>
<comment type="subcellular location">
    <subcellularLocation>
        <location evidence="1 10">Cell membrane</location>
        <topology evidence="1 10">Multi-pass membrane protein</topology>
    </subcellularLocation>
</comment>
<dbReference type="PANTHER" id="PTHR10791:SF165">
    <property type="entry name" value="BIDIRECTIONAL SUGAR TRANSPORTER SWEET10"/>
    <property type="match status" value="1"/>
</dbReference>
<sequence>MADFSGHWAFTFGVLGNIVSFFVFLSPLYVRRPTFYKIYRKKSTEGYQSIPYVVALFSAMLWIYYAFLKSNTTLLITINSFGCFVETIYVGFYLFYAPKKARVQTVKLLLLSVFAGFGAIVLVTQFLFKGVVRVQVVGWICLVFSLCVFVSPLCIMRQVIKTKSAEYMPFFLSVFLTLSAVMWFFYGLLLKDFNIAIPNVLGFILGILQMVLYVMYNKKEEVIVKEHKFPELQNHVIILHNDKNLPELTEEQIIDIVKLASLISCTEKFNVASYLHENVAEVAKDHRKLPKLQPVEINLRLG</sequence>
<comment type="similarity">
    <text evidence="2 10">Belongs to the SWEET sugar transporter family.</text>
</comment>
<accession>A0A1S3X118</accession>
<dbReference type="Pfam" id="PF03083">
    <property type="entry name" value="MtN3_slv"/>
    <property type="match status" value="2"/>
</dbReference>
<proteinExistence type="inferred from homology"/>
<gene>
    <name evidence="12" type="primary">LOC107760005</name>
</gene>
<dbReference type="SMR" id="A0A1S3X118"/>
<evidence type="ECO:0000313" key="12">
    <source>
        <dbReference type="RefSeq" id="XP_016433511.1"/>
    </source>
</evidence>
<evidence type="ECO:0000256" key="10">
    <source>
        <dbReference type="RuleBase" id="RU910715"/>
    </source>
</evidence>
<evidence type="ECO:0000256" key="4">
    <source>
        <dbReference type="ARBA" id="ARBA00022475"/>
    </source>
</evidence>
<dbReference type="RefSeq" id="XP_016433511.1">
    <property type="nucleotide sequence ID" value="XM_016578025.2"/>
</dbReference>
<reference evidence="11" key="1">
    <citation type="journal article" date="2014" name="Nat. Commun.">
        <title>The tobacco genome sequence and its comparison with those of tomato and potato.</title>
        <authorList>
            <person name="Sierro N."/>
            <person name="Battey J.N."/>
            <person name="Ouadi S."/>
            <person name="Bakaher N."/>
            <person name="Bovet L."/>
            <person name="Willig A."/>
            <person name="Goepfert S."/>
            <person name="Peitsch M.C."/>
            <person name="Ivanov N.V."/>
        </authorList>
    </citation>
    <scope>NUCLEOTIDE SEQUENCE [LARGE SCALE GENOMIC DNA]</scope>
</reference>
<dbReference type="PANTHER" id="PTHR10791">
    <property type="entry name" value="RAG1-ACTIVATING PROTEIN 1"/>
    <property type="match status" value="1"/>
</dbReference>
<evidence type="ECO:0000256" key="2">
    <source>
        <dbReference type="ARBA" id="ARBA00007809"/>
    </source>
</evidence>
<evidence type="ECO:0000313" key="11">
    <source>
        <dbReference type="Proteomes" id="UP000790787"/>
    </source>
</evidence>
<dbReference type="FunFam" id="1.20.1280.290:FF:000001">
    <property type="entry name" value="Bidirectional sugar transporter SWEET"/>
    <property type="match status" value="1"/>
</dbReference>
<feature type="transmembrane region" description="Helical" evidence="10">
    <location>
        <begin position="195"/>
        <end position="216"/>
    </location>
</feature>
<evidence type="ECO:0000256" key="1">
    <source>
        <dbReference type="ARBA" id="ARBA00004651"/>
    </source>
</evidence>
<feature type="transmembrane region" description="Helical" evidence="10">
    <location>
        <begin position="50"/>
        <end position="68"/>
    </location>
</feature>
<keyword evidence="9 10" id="KW-0472">Membrane</keyword>
<keyword evidence="4" id="KW-1003">Cell membrane</keyword>
<dbReference type="AlphaFoldDB" id="A0A1S3X118"/>
<dbReference type="FunFam" id="1.20.1280.290:FF:000003">
    <property type="entry name" value="Bidirectional sugar transporter SWEET"/>
    <property type="match status" value="1"/>
</dbReference>
<dbReference type="GO" id="GO:0005886">
    <property type="term" value="C:plasma membrane"/>
    <property type="evidence" value="ECO:0007669"/>
    <property type="project" value="UniProtKB-SubCell"/>
</dbReference>
<dbReference type="PaxDb" id="4097-A0A1S3X118"/>
<evidence type="ECO:0000256" key="6">
    <source>
        <dbReference type="ARBA" id="ARBA00022692"/>
    </source>
</evidence>
<evidence type="ECO:0000256" key="8">
    <source>
        <dbReference type="ARBA" id="ARBA00022989"/>
    </source>
</evidence>
<evidence type="ECO:0000256" key="9">
    <source>
        <dbReference type="ARBA" id="ARBA00023136"/>
    </source>
</evidence>
<keyword evidence="6 10" id="KW-0812">Transmembrane</keyword>
<dbReference type="Gene3D" id="1.20.1280.290">
    <property type="match status" value="2"/>
</dbReference>
<dbReference type="KEGG" id="nta:107760005"/>
<keyword evidence="5 10" id="KW-0762">Sugar transport</keyword>
<name>A0A1S3X118_TOBAC</name>
<evidence type="ECO:0000256" key="5">
    <source>
        <dbReference type="ARBA" id="ARBA00022597"/>
    </source>
</evidence>
<feature type="transmembrane region" description="Helical" evidence="10">
    <location>
        <begin position="74"/>
        <end position="96"/>
    </location>
</feature>
<dbReference type="InterPro" id="IPR047664">
    <property type="entry name" value="SWEET"/>
</dbReference>
<dbReference type="InterPro" id="IPR004316">
    <property type="entry name" value="SWEET_rpt"/>
</dbReference>
<feature type="transmembrane region" description="Helical" evidence="10">
    <location>
        <begin position="108"/>
        <end position="128"/>
    </location>
</feature>
<protein>
    <recommendedName>
        <fullName evidence="10">Bidirectional sugar transporter SWEET</fullName>
    </recommendedName>
</protein>
<dbReference type="OrthoDB" id="409725at2759"/>